<evidence type="ECO:0000256" key="5">
    <source>
        <dbReference type="SAM" id="Phobius"/>
    </source>
</evidence>
<evidence type="ECO:0000313" key="7">
    <source>
        <dbReference type="EMBL" id="ABI64508.1"/>
    </source>
</evidence>
<sequence>MILIGGNALAIIAVENGSSHIWLAVLILGAVLLSFTAEKIIPYNPDWNLSHDDRLRDIAHFLVNESANFSLVFALPFLVEAIPNFGIWPEAWPLWAQLLFAIGIVDCGITLAHFASHRIDWLWRFHAVHHSVKRMYGFNGLMKHPVHQLIEGLCGFTPLVLLGMPQQIAWLLIVAIALQLILQHSNADVRVGPLKYILALAPAHRFHHLNSSREGDVNFGLFTMVWDWILGTASFDPSRTFSSADLGIENDEDYPADYGAQILAPFRRR</sequence>
<dbReference type="InterPro" id="IPR006694">
    <property type="entry name" value="Fatty_acid_hydroxylase"/>
</dbReference>
<dbReference type="HOGENOM" id="CLU_033631_3_2_5"/>
<accession>Q0AT79</accession>
<evidence type="ECO:0000259" key="6">
    <source>
        <dbReference type="Pfam" id="PF04116"/>
    </source>
</evidence>
<feature type="transmembrane region" description="Helical" evidence="5">
    <location>
        <begin position="94"/>
        <end position="115"/>
    </location>
</feature>
<reference evidence="7 8" key="1">
    <citation type="submission" date="2006-08" db="EMBL/GenBank/DDBJ databases">
        <title>Complete sequence of Maricaulis maris MCS10.</title>
        <authorList>
            <consortium name="US DOE Joint Genome Institute"/>
            <person name="Copeland A."/>
            <person name="Lucas S."/>
            <person name="Lapidus A."/>
            <person name="Barry K."/>
            <person name="Detter J.C."/>
            <person name="Glavina del Rio T."/>
            <person name="Hammon N."/>
            <person name="Israni S."/>
            <person name="Dalin E."/>
            <person name="Tice H."/>
            <person name="Pitluck S."/>
            <person name="Saunders E."/>
            <person name="Brettin T."/>
            <person name="Bruce D."/>
            <person name="Han C."/>
            <person name="Tapia R."/>
            <person name="Gilna P."/>
            <person name="Schmutz J."/>
            <person name="Larimer F."/>
            <person name="Land M."/>
            <person name="Hauser L."/>
            <person name="Kyrpides N."/>
            <person name="Mikhailova N."/>
            <person name="Viollier P."/>
            <person name="Stephens C."/>
            <person name="Richardson P."/>
        </authorList>
    </citation>
    <scope>NUCLEOTIDE SEQUENCE [LARGE SCALE GENOMIC DNA]</scope>
    <source>
        <strain evidence="7 8">MCS10</strain>
    </source>
</reference>
<comment type="subcellular location">
    <subcellularLocation>
        <location evidence="1">Membrane</location>
    </subcellularLocation>
</comment>
<dbReference type="KEGG" id="mmr:Mmar10_0212"/>
<evidence type="ECO:0000256" key="3">
    <source>
        <dbReference type="ARBA" id="ARBA00022989"/>
    </source>
</evidence>
<evidence type="ECO:0000256" key="1">
    <source>
        <dbReference type="ARBA" id="ARBA00004370"/>
    </source>
</evidence>
<dbReference type="PANTHER" id="PTHR11863">
    <property type="entry name" value="STEROL DESATURASE"/>
    <property type="match status" value="1"/>
</dbReference>
<feature type="transmembrane region" description="Helical" evidence="5">
    <location>
        <begin position="58"/>
        <end position="79"/>
    </location>
</feature>
<dbReference type="GO" id="GO:0005506">
    <property type="term" value="F:iron ion binding"/>
    <property type="evidence" value="ECO:0007669"/>
    <property type="project" value="InterPro"/>
</dbReference>
<dbReference type="EMBL" id="CP000449">
    <property type="protein sequence ID" value="ABI64508.1"/>
    <property type="molecule type" value="Genomic_DNA"/>
</dbReference>
<proteinExistence type="predicted"/>
<evidence type="ECO:0000313" key="8">
    <source>
        <dbReference type="Proteomes" id="UP000001964"/>
    </source>
</evidence>
<dbReference type="eggNOG" id="COG3000">
    <property type="taxonomic scope" value="Bacteria"/>
</dbReference>
<protein>
    <recommendedName>
        <fullName evidence="6">Fatty acid hydroxylase domain-containing protein</fullName>
    </recommendedName>
</protein>
<organism evidence="7 8">
    <name type="scientific">Maricaulis maris (strain MCS10)</name>
    <name type="common">Caulobacter maris</name>
    <dbReference type="NCBI Taxonomy" id="394221"/>
    <lineage>
        <taxon>Bacteria</taxon>
        <taxon>Pseudomonadati</taxon>
        <taxon>Pseudomonadota</taxon>
        <taxon>Alphaproteobacteria</taxon>
        <taxon>Maricaulales</taxon>
        <taxon>Maricaulaceae</taxon>
        <taxon>Maricaulis</taxon>
    </lineage>
</organism>
<keyword evidence="4 5" id="KW-0472">Membrane</keyword>
<dbReference type="AlphaFoldDB" id="Q0AT79"/>
<dbReference type="InterPro" id="IPR050307">
    <property type="entry name" value="Sterol_Desaturase_Related"/>
</dbReference>
<keyword evidence="8" id="KW-1185">Reference proteome</keyword>
<feature type="transmembrane region" description="Helical" evidence="5">
    <location>
        <begin position="20"/>
        <end position="37"/>
    </location>
</feature>
<keyword evidence="2 5" id="KW-0812">Transmembrane</keyword>
<evidence type="ECO:0000256" key="2">
    <source>
        <dbReference type="ARBA" id="ARBA00022692"/>
    </source>
</evidence>
<feature type="domain" description="Fatty acid hydroxylase" evidence="6">
    <location>
        <begin position="99"/>
        <end position="232"/>
    </location>
</feature>
<name>Q0AT79_MARMM</name>
<keyword evidence="3 5" id="KW-1133">Transmembrane helix</keyword>
<dbReference type="GO" id="GO:0016491">
    <property type="term" value="F:oxidoreductase activity"/>
    <property type="evidence" value="ECO:0007669"/>
    <property type="project" value="InterPro"/>
</dbReference>
<dbReference type="Proteomes" id="UP000001964">
    <property type="component" value="Chromosome"/>
</dbReference>
<evidence type="ECO:0000256" key="4">
    <source>
        <dbReference type="ARBA" id="ARBA00023136"/>
    </source>
</evidence>
<dbReference type="Pfam" id="PF04116">
    <property type="entry name" value="FA_hydroxylase"/>
    <property type="match status" value="1"/>
</dbReference>
<dbReference type="STRING" id="394221.Mmar10_0212"/>
<dbReference type="GO" id="GO:0016020">
    <property type="term" value="C:membrane"/>
    <property type="evidence" value="ECO:0007669"/>
    <property type="project" value="UniProtKB-SubCell"/>
</dbReference>
<dbReference type="GO" id="GO:0008610">
    <property type="term" value="P:lipid biosynthetic process"/>
    <property type="evidence" value="ECO:0007669"/>
    <property type="project" value="InterPro"/>
</dbReference>
<gene>
    <name evidence="7" type="ordered locus">Mmar10_0212</name>
</gene>